<dbReference type="KEGG" id="kak:Kalk_18130"/>
<reference evidence="3" key="1">
    <citation type="submission" date="2017-08" db="EMBL/GenBank/DDBJ databases">
        <title>Direct submision.</title>
        <authorList>
            <person name="Kim S.-J."/>
            <person name="Rhee S.-K."/>
        </authorList>
    </citation>
    <scope>NUCLEOTIDE SEQUENCE [LARGE SCALE GENOMIC DNA]</scope>
    <source>
        <strain evidence="3">GI5</strain>
    </source>
</reference>
<evidence type="ECO:0000313" key="2">
    <source>
        <dbReference type="EMBL" id="AUM14224.1"/>
    </source>
</evidence>
<accession>A0A2K9LTS2</accession>
<evidence type="ECO:0000313" key="3">
    <source>
        <dbReference type="Proteomes" id="UP000235116"/>
    </source>
</evidence>
<feature type="domain" description="GPI inositol-deacylase PGAP1-like alpha/beta" evidence="1">
    <location>
        <begin position="215"/>
        <end position="266"/>
    </location>
</feature>
<protein>
    <recommendedName>
        <fullName evidence="1">GPI inositol-deacylase PGAP1-like alpha/beta domain-containing protein</fullName>
    </recommendedName>
</protein>
<dbReference type="Pfam" id="PF07819">
    <property type="entry name" value="PGAP1"/>
    <property type="match status" value="1"/>
</dbReference>
<sequence length="391" mass="44171">MNNELAPKPSTERQSKSGLSPTHWLFGIFSLFLRSSGELTRVVGEMHHTWRDSPLPWDRSHEADISKAPKPYLWIKLLFEHSANKLHSALDHIPTDRVSQPLHRVRSAVNGVMGDKLQEWNHPLALHTELVDEHGHDVSLPAIKAQSPAGVVIFIHGLCLSESDWHGHHNRQFISELREQGYGIAWLRYNTGLPIWENGRLLAEFLEGQWCEGDQDKSLRLIGHSMGGLLVRSACHFAGESGHHWLQSLTHAAYLATPHDGAPMEKIGNMANSILGVTPYSRPLMALGNIRSLGIRSLRHANVTEPHDGTHQQLPLPFYENCEHLLLGARKFYEPTNRWLGDGLVPEESAMGGPHFPAEHAQIRRMMLDDVGHITLLQDERLYDQLRSWLN</sequence>
<gene>
    <name evidence="2" type="ORF">Kalk_18130</name>
</gene>
<dbReference type="Proteomes" id="UP000235116">
    <property type="component" value="Chromosome"/>
</dbReference>
<dbReference type="RefSeq" id="WP_101895598.1">
    <property type="nucleotide sequence ID" value="NZ_CP022684.1"/>
</dbReference>
<dbReference type="SUPFAM" id="SSF53474">
    <property type="entry name" value="alpha/beta-Hydrolases"/>
    <property type="match status" value="1"/>
</dbReference>
<dbReference type="EMBL" id="CP022684">
    <property type="protein sequence ID" value="AUM14224.1"/>
    <property type="molecule type" value="Genomic_DNA"/>
</dbReference>
<name>A0A2K9LTS2_9GAMM</name>
<dbReference type="OrthoDB" id="869379at2"/>
<proteinExistence type="predicted"/>
<dbReference type="Gene3D" id="3.40.50.1820">
    <property type="entry name" value="alpha/beta hydrolase"/>
    <property type="match status" value="1"/>
</dbReference>
<dbReference type="InterPro" id="IPR029058">
    <property type="entry name" value="AB_hydrolase_fold"/>
</dbReference>
<keyword evidence="3" id="KW-1185">Reference proteome</keyword>
<dbReference type="AlphaFoldDB" id="A0A2K9LTS2"/>
<evidence type="ECO:0000259" key="1">
    <source>
        <dbReference type="Pfam" id="PF07819"/>
    </source>
</evidence>
<dbReference type="GO" id="GO:0016788">
    <property type="term" value="F:hydrolase activity, acting on ester bonds"/>
    <property type="evidence" value="ECO:0007669"/>
    <property type="project" value="InterPro"/>
</dbReference>
<dbReference type="InterPro" id="IPR012908">
    <property type="entry name" value="PGAP1-ab_dom-like"/>
</dbReference>
<organism evidence="2 3">
    <name type="scientific">Ketobacter alkanivorans</name>
    <dbReference type="NCBI Taxonomy" id="1917421"/>
    <lineage>
        <taxon>Bacteria</taxon>
        <taxon>Pseudomonadati</taxon>
        <taxon>Pseudomonadota</taxon>
        <taxon>Gammaproteobacteria</taxon>
        <taxon>Pseudomonadales</taxon>
        <taxon>Ketobacteraceae</taxon>
        <taxon>Ketobacter</taxon>
    </lineage>
</organism>